<accession>A0A5Q2RNQ9</accession>
<dbReference type="InterPro" id="IPR051540">
    <property type="entry name" value="S-2-haloacid_dehalogenase"/>
</dbReference>
<dbReference type="AlphaFoldDB" id="A0A5Q2RNQ9"/>
<organism evidence="2 3">
    <name type="scientific">Actinomarinicola tropica</name>
    <dbReference type="NCBI Taxonomy" id="2789776"/>
    <lineage>
        <taxon>Bacteria</taxon>
        <taxon>Bacillati</taxon>
        <taxon>Actinomycetota</taxon>
        <taxon>Acidimicrobiia</taxon>
        <taxon>Acidimicrobiales</taxon>
        <taxon>Iamiaceae</taxon>
        <taxon>Actinomarinicola</taxon>
    </lineage>
</organism>
<dbReference type="InterPro" id="IPR023198">
    <property type="entry name" value="PGP-like_dom2"/>
</dbReference>
<dbReference type="PANTHER" id="PTHR43316:SF8">
    <property type="entry name" value="HAD FAMILY HYDROLASE"/>
    <property type="match status" value="1"/>
</dbReference>
<dbReference type="GO" id="GO:0016787">
    <property type="term" value="F:hydrolase activity"/>
    <property type="evidence" value="ECO:0007669"/>
    <property type="project" value="UniProtKB-KW"/>
</dbReference>
<evidence type="ECO:0000313" key="3">
    <source>
        <dbReference type="Proteomes" id="UP000334019"/>
    </source>
</evidence>
<dbReference type="EMBL" id="CP045851">
    <property type="protein sequence ID" value="QGG94825.1"/>
    <property type="molecule type" value="Genomic_DNA"/>
</dbReference>
<dbReference type="InterPro" id="IPR023214">
    <property type="entry name" value="HAD_sf"/>
</dbReference>
<dbReference type="RefSeq" id="WP_153758933.1">
    <property type="nucleotide sequence ID" value="NZ_CP045851.1"/>
</dbReference>
<dbReference type="InterPro" id="IPR036412">
    <property type="entry name" value="HAD-like_sf"/>
</dbReference>
<protein>
    <submittedName>
        <fullName evidence="2">HAD hydrolase-like protein</fullName>
    </submittedName>
</protein>
<dbReference type="SUPFAM" id="SSF56784">
    <property type="entry name" value="HAD-like"/>
    <property type="match status" value="1"/>
</dbReference>
<sequence length="232" mass="25561">MIRLLGLDGDDTLWHSESHFAVTEESLAELLSPYADPDDLRRRMLETERRNLALFGYGVKGFTLSMIETAIEVSGGRVSVAEIQRIIDHGKGLLTHPVELLEGVSEVVDALDGRVRLVIVTKGDLFHQESKVAASGLAERVEGIEIVAEKDEATYQRVLGRYGVDAEEFLMVGNSVRSDVAPVLAIGGWAAHVPYHVTWELEVAEPDVDHDRFTALDSLRDVPALLDRLAAH</sequence>
<dbReference type="Pfam" id="PF00702">
    <property type="entry name" value="Hydrolase"/>
    <property type="match status" value="1"/>
</dbReference>
<keyword evidence="3" id="KW-1185">Reference proteome</keyword>
<dbReference type="KEGG" id="atq:GH723_06725"/>
<proteinExistence type="predicted"/>
<dbReference type="SFLD" id="SFLDG01129">
    <property type="entry name" value="C1.5:_HAD__Beta-PGM__Phosphata"/>
    <property type="match status" value="1"/>
</dbReference>
<dbReference type="SFLD" id="SFLDS00003">
    <property type="entry name" value="Haloacid_Dehalogenase"/>
    <property type="match status" value="1"/>
</dbReference>
<evidence type="ECO:0000256" key="1">
    <source>
        <dbReference type="ARBA" id="ARBA00022801"/>
    </source>
</evidence>
<evidence type="ECO:0000313" key="2">
    <source>
        <dbReference type="EMBL" id="QGG94825.1"/>
    </source>
</evidence>
<dbReference type="Gene3D" id="3.40.50.1000">
    <property type="entry name" value="HAD superfamily/HAD-like"/>
    <property type="match status" value="1"/>
</dbReference>
<dbReference type="Gene3D" id="1.10.150.240">
    <property type="entry name" value="Putative phosphatase, domain 2"/>
    <property type="match status" value="1"/>
</dbReference>
<gene>
    <name evidence="2" type="ORF">GH723_06725</name>
</gene>
<name>A0A5Q2RNQ9_9ACTN</name>
<dbReference type="Proteomes" id="UP000334019">
    <property type="component" value="Chromosome"/>
</dbReference>
<dbReference type="PANTHER" id="PTHR43316">
    <property type="entry name" value="HYDROLASE, HALOACID DELAHOGENASE-RELATED"/>
    <property type="match status" value="1"/>
</dbReference>
<keyword evidence="1 2" id="KW-0378">Hydrolase</keyword>
<reference evidence="2 3" key="1">
    <citation type="submission" date="2019-11" db="EMBL/GenBank/DDBJ databases">
        <authorList>
            <person name="He Y."/>
        </authorList>
    </citation>
    <scope>NUCLEOTIDE SEQUENCE [LARGE SCALE GENOMIC DNA]</scope>
    <source>
        <strain evidence="2 3">SCSIO 58843</strain>
    </source>
</reference>